<keyword evidence="2" id="KW-1185">Reference proteome</keyword>
<proteinExistence type="predicted"/>
<evidence type="ECO:0000313" key="1">
    <source>
        <dbReference type="EMBL" id="KAK6762817.1"/>
    </source>
</evidence>
<comment type="caution">
    <text evidence="1">The sequence shown here is derived from an EMBL/GenBank/DDBJ whole genome shotgun (WGS) entry which is preliminary data.</text>
</comment>
<reference evidence="1 2" key="1">
    <citation type="submission" date="2023-08" db="EMBL/GenBank/DDBJ databases">
        <title>A Necator americanus chromosomal reference genome.</title>
        <authorList>
            <person name="Ilik V."/>
            <person name="Petrzelkova K.J."/>
            <person name="Pardy F."/>
            <person name="Fuh T."/>
            <person name="Niatou-Singa F.S."/>
            <person name="Gouil Q."/>
            <person name="Baker L."/>
            <person name="Ritchie M.E."/>
            <person name="Jex A.R."/>
            <person name="Gazzola D."/>
            <person name="Li H."/>
            <person name="Toshio Fujiwara R."/>
            <person name="Zhan B."/>
            <person name="Aroian R.V."/>
            <person name="Pafco B."/>
            <person name="Schwarz E.M."/>
        </authorList>
    </citation>
    <scope>NUCLEOTIDE SEQUENCE [LARGE SCALE GENOMIC DNA]</scope>
    <source>
        <strain evidence="1 2">Aroian</strain>
        <tissue evidence="1">Whole animal</tissue>
    </source>
</reference>
<dbReference type="EMBL" id="JAVFWL010000006">
    <property type="protein sequence ID" value="KAK6762817.1"/>
    <property type="molecule type" value="Genomic_DNA"/>
</dbReference>
<gene>
    <name evidence="1" type="primary">Necator_chrX.g23665</name>
    <name evidence="1" type="ORF">RB195_023501</name>
</gene>
<evidence type="ECO:0000313" key="2">
    <source>
        <dbReference type="Proteomes" id="UP001303046"/>
    </source>
</evidence>
<dbReference type="Proteomes" id="UP001303046">
    <property type="component" value="Unassembled WGS sequence"/>
</dbReference>
<sequence length="86" mass="10342">MEKIDCMERKLLRRLLAYLWPMVYHNEELYSEMDMGYRRMTRGKHQHLALSPEVVTENRFCLLGHVLKRPSGRLAQVILEMLPDRK</sequence>
<accession>A0ABR1EJF2</accession>
<organism evidence="1 2">
    <name type="scientific">Necator americanus</name>
    <name type="common">Human hookworm</name>
    <dbReference type="NCBI Taxonomy" id="51031"/>
    <lineage>
        <taxon>Eukaryota</taxon>
        <taxon>Metazoa</taxon>
        <taxon>Ecdysozoa</taxon>
        <taxon>Nematoda</taxon>
        <taxon>Chromadorea</taxon>
        <taxon>Rhabditida</taxon>
        <taxon>Rhabditina</taxon>
        <taxon>Rhabditomorpha</taxon>
        <taxon>Strongyloidea</taxon>
        <taxon>Ancylostomatidae</taxon>
        <taxon>Bunostominae</taxon>
        <taxon>Necator</taxon>
    </lineage>
</organism>
<protein>
    <submittedName>
        <fullName evidence="1">Uncharacterized protein</fullName>
    </submittedName>
</protein>
<name>A0ABR1EJF2_NECAM</name>